<feature type="region of interest" description="Disordered" evidence="7">
    <location>
        <begin position="1571"/>
        <end position="1694"/>
    </location>
</feature>
<dbReference type="RefSeq" id="XP_018330515.1">
    <property type="nucleotide sequence ID" value="XM_018475013.1"/>
</dbReference>
<evidence type="ECO:0000256" key="7">
    <source>
        <dbReference type="SAM" id="MobiDB-lite"/>
    </source>
</evidence>
<feature type="compositionally biased region" description="Polar residues" evidence="7">
    <location>
        <begin position="607"/>
        <end position="619"/>
    </location>
</feature>
<feature type="domain" description="C2H2-type" evidence="8">
    <location>
        <begin position="3158"/>
        <end position="3185"/>
    </location>
</feature>
<feature type="compositionally biased region" description="Basic and acidic residues" evidence="7">
    <location>
        <begin position="1176"/>
        <end position="1191"/>
    </location>
</feature>
<feature type="compositionally biased region" description="Basic and acidic residues" evidence="7">
    <location>
        <begin position="1675"/>
        <end position="1694"/>
    </location>
</feature>
<feature type="domain" description="C2H2-type" evidence="8">
    <location>
        <begin position="3908"/>
        <end position="3935"/>
    </location>
</feature>
<keyword evidence="2" id="KW-0677">Repeat</keyword>
<feature type="compositionally biased region" description="Polar residues" evidence="7">
    <location>
        <begin position="650"/>
        <end position="666"/>
    </location>
</feature>
<evidence type="ECO:0000313" key="9">
    <source>
        <dbReference type="Proteomes" id="UP000192223"/>
    </source>
</evidence>
<dbReference type="SMART" id="SM00355">
    <property type="entry name" value="ZnF_C2H2"/>
    <property type="match status" value="25"/>
</dbReference>
<feature type="compositionally biased region" description="Basic and acidic residues" evidence="7">
    <location>
        <begin position="1102"/>
        <end position="1167"/>
    </location>
</feature>
<evidence type="ECO:0000256" key="1">
    <source>
        <dbReference type="ARBA" id="ARBA00022723"/>
    </source>
</evidence>
<feature type="compositionally biased region" description="Low complexity" evidence="7">
    <location>
        <begin position="570"/>
        <end position="582"/>
    </location>
</feature>
<feature type="compositionally biased region" description="Low complexity" evidence="7">
    <location>
        <begin position="1663"/>
        <end position="1674"/>
    </location>
</feature>
<dbReference type="RefSeq" id="XP_018330514.1">
    <property type="nucleotide sequence ID" value="XM_018475012.1"/>
</dbReference>
<feature type="compositionally biased region" description="Polar residues" evidence="7">
    <location>
        <begin position="299"/>
        <end position="310"/>
    </location>
</feature>
<feature type="coiled-coil region" evidence="6">
    <location>
        <begin position="1388"/>
        <end position="1439"/>
    </location>
</feature>
<feature type="compositionally biased region" description="Polar residues" evidence="7">
    <location>
        <begin position="2870"/>
        <end position="2884"/>
    </location>
</feature>
<dbReference type="PROSITE" id="PS50157">
    <property type="entry name" value="ZINC_FINGER_C2H2_2"/>
    <property type="match status" value="6"/>
</dbReference>
<dbReference type="PROSITE" id="PS00028">
    <property type="entry name" value="ZINC_FINGER_C2H2_1"/>
    <property type="match status" value="6"/>
</dbReference>
<dbReference type="Pfam" id="PF21538">
    <property type="entry name" value="Med15_M"/>
    <property type="match status" value="1"/>
</dbReference>
<feature type="compositionally biased region" description="Basic and acidic residues" evidence="7">
    <location>
        <begin position="591"/>
        <end position="606"/>
    </location>
</feature>
<evidence type="ECO:0000259" key="8">
    <source>
        <dbReference type="PROSITE" id="PS50157"/>
    </source>
</evidence>
<feature type="region of interest" description="Disordered" evidence="7">
    <location>
        <begin position="2908"/>
        <end position="2948"/>
    </location>
</feature>
<dbReference type="RefSeq" id="XP_018330513.1">
    <property type="nucleotide sequence ID" value="XM_018475011.1"/>
</dbReference>
<feature type="compositionally biased region" description="Low complexity" evidence="7">
    <location>
        <begin position="667"/>
        <end position="677"/>
    </location>
</feature>
<feature type="compositionally biased region" description="Basic and acidic residues" evidence="7">
    <location>
        <begin position="1617"/>
        <end position="1631"/>
    </location>
</feature>
<feature type="region of interest" description="Disordered" evidence="7">
    <location>
        <begin position="4222"/>
        <end position="4257"/>
    </location>
</feature>
<dbReference type="InterPro" id="IPR013087">
    <property type="entry name" value="Znf_C2H2_type"/>
</dbReference>
<keyword evidence="3 5" id="KW-0863">Zinc-finger</keyword>
<feature type="domain" description="C2H2-type" evidence="8">
    <location>
        <begin position="3026"/>
        <end position="3053"/>
    </location>
</feature>
<keyword evidence="9" id="KW-1185">Reference proteome</keyword>
<evidence type="ECO:0000313" key="12">
    <source>
        <dbReference type="RefSeq" id="XP_018330514.1"/>
    </source>
</evidence>
<feature type="compositionally biased region" description="Basic residues" evidence="7">
    <location>
        <begin position="247"/>
        <end position="256"/>
    </location>
</feature>
<feature type="compositionally biased region" description="Low complexity" evidence="7">
    <location>
        <begin position="3737"/>
        <end position="3760"/>
    </location>
</feature>
<feature type="compositionally biased region" description="Acidic residues" evidence="7">
    <location>
        <begin position="216"/>
        <end position="238"/>
    </location>
</feature>
<feature type="compositionally biased region" description="Basic and acidic residues" evidence="7">
    <location>
        <begin position="2007"/>
        <end position="2034"/>
    </location>
</feature>
<feature type="region of interest" description="Disordered" evidence="7">
    <location>
        <begin position="186"/>
        <end position="678"/>
    </location>
</feature>
<evidence type="ECO:0000256" key="5">
    <source>
        <dbReference type="PROSITE-ProRule" id="PRU00042"/>
    </source>
</evidence>
<feature type="compositionally biased region" description="Polar residues" evidence="7">
    <location>
        <begin position="2911"/>
        <end position="2920"/>
    </location>
</feature>
<dbReference type="GO" id="GO:0005634">
    <property type="term" value="C:nucleus"/>
    <property type="evidence" value="ECO:0007669"/>
    <property type="project" value="TreeGrafter"/>
</dbReference>
<dbReference type="OrthoDB" id="4737882at2759"/>
<dbReference type="Proteomes" id="UP000192223">
    <property type="component" value="Unplaced"/>
</dbReference>
<dbReference type="InterPro" id="IPR036236">
    <property type="entry name" value="Znf_C2H2_sf"/>
</dbReference>
<feature type="region of interest" description="Disordered" evidence="7">
    <location>
        <begin position="1328"/>
        <end position="1382"/>
    </location>
</feature>
<dbReference type="PANTHER" id="PTHR24408:SF58">
    <property type="entry name" value="TRANSCRIPTION FACTOR (TFIIIA), PUTATIVE (AFU_ORTHOLOGUE AFUA_1G05150)-RELATED"/>
    <property type="match status" value="1"/>
</dbReference>
<sequence length="4323" mass="489848">MADDEYTTKMKELEKYIPFIEKMIIELKDPKRKNREAQLNKMESLHSMITDKRKKLKIDTLKKCEEVLVKLYEKVHPGKKVDALPLSPATSDRLKFVCKNPANENVSPSDILNTIKLKAARAKLNELSTPASPSPPREIIPSPVHKPIVIPTEKVQSTQRNEDSSISTWKKSRTVQLEKPDVYSKVASSLGSNKKSSVFDRLGMPFLSKPPLTEKDLEDLQTPDDTTNDTEDLSLSELEDLRETLKRKLSAKHEKKYKKESIPKADCTPNLKLATAPKPVPASTPKNPQITSPKPAPQKTIQSPSSTSVQVKGKSDDISKAPATISSTATKASSQEPRKSSPIESLDSQIEKVKGPKLIDLDIGFGSIDKEILKEEEKKKDRRDSVTKSHEKKKDADKEKQKEDKNTKKVKDQHEEKAKPKSADCKTTKNKNVSKEKSDKKDGSNKDRRKSLETKSVSEKGKKEKDDSSTIKKDKVETDKSKKDKGELDKDKKDKAETDKDKKGKCDIDKDKKDNAETDKDKQDKSETVKDKKDKRETDKDDNDKSRNSNEKVGGEVKSVQSEGKDTKKSSSSNIDTSSANAKVSIVKSKKPNDKVEKNRKNENESKTTLSLKTDNFTGPSIELKIPLSGPKDQDKITVSDVMDLDEDSLPSTTETSPVTSQEVLKSSTESESPSSPVNKVIEPAKEIKLIYQRLADKYNPKPKKKEDVSNIEICSIPRQDRRTVPINKSPVNSFHSNLKDLSADKSKPFQHFEEQQQPNWFEPPQNNPAWAHKPLDPPPLIPPSLFGDTNPFFMPQNEQIPNLQSNFMPAYEKNDLHRPELVPIRQDIISPPNIPINYPNLHSNQLNYANQQPFHPPNQNMPNTVINTFVIHQNHTNSVNHNQFSDSYSMSQRNKSFHPFEPISNSPEMVPPSPCQEDHYDLSRMGHVDFYPGSQNSQQNISNSSRGGLLPTPQFGEKTQYNNDNTPNSRFNRNEWQNTSNQRVDPRLRRDDRDPPSNIRNSSNFREQRSERNEREPPKRFRDNAPTSKERFRNQQKRSERRSSARYEHRNRYDEMYTRLDKNKEAESFASPLDSLYTSGEKQATGRGYGVQNYKIPKRKHLDESPSQKDRSDNRHKDNKDDQDVIRKKTDDKKQEDINKESETEPKVSKDKDSIETEPTEKDKFSDVCIEAEAENVKEVNKQDTDDKPQQKTNSEPKLPEKSAEIIPEKAPNEKTEQSMLTDFITNLIGGSKKKDLLVALFNTIADGLEEQQKKKFKRIIVDSDSSDDESEKDKKDIKPVKATIVDDESEDAEKNKANNSERVIEVKSDVKLDDAVDKIESEEQINIQVETKENDDAEAASVPMKNEKRRIGQRKSARQQASSVSKTSTPLETKNELESDVDIEVKVQSENEKANIKCNEEESEENDVVFESVGERIKNLRRQTVQEKKKKKKTRTELDMLHEDIKDMFIRDGVLTATGKRMCRILKDDPEALTKKTEKESVDVTPKIVKKDADEITPIPTASRRSTRNQLRVVLEKTDFSKLVPPKPPERVSSSDELESDSNNISGRNLRRSRRSLNKPVVYCELNAEEDASESTTPPSTPQKKVARNSVSSKTDNELEEEIDIQVEANTSSDTIKEIEESQDPEKETKCKKKKKRNYNKWASGVITKNKGKKKKSANESPRSNTTTPTPSEKTEPSVRSDSDHEEINSAVGDREWFVEPSVADYFDKDKKPECKLCPFKGKFIVHHYKQKHKDSEILISRLPPDVTAAAIQESVENNYESVTPEDIIEPNGRKKKFLFKCIFCHFMIKNVSAEIFFDHLTLHTGEYRFICKLCTFYTNQAKPLRAHYSSVHFMAAGEYGGAKAEYSAPPNYYLVFGYVCGQCNYLQLNKEAVEEHIKIFHLDNDTKVFKINMSLEQTKLEAVVKSEDEEVVVPNSPSKNKKKFKAEVLQIVKPEEKEESKKSETDENKTDSDTEKVTVKSEEEVEKVSKVVEPRKFNKPGPKSKKRKAPEDLEENASYKIKKEKKEDELKTVESHEEEKSDALLDKKADDSNETTSPKTMSKNRGRGVPMRKKLASQKIIEGIQELHVAEVDKDKIAGEIQDGESNRDDTKETKEMTDELKMTNDTNIKTKAIDELPDNSTDKQVDRNIFMCDAEIVEREQKIDEERLKKMEEINQTVSQKRVNLKFTEKLKTMLEKPTDVDVDPQNIEEIVDKVPDSNDANSVQTTEINAKINVEDNVSTTQKSQVTRSSRTHIKEKSEKLNFTNLTSKNNTPISNIIQRLQGKLDTEPTVNDKPKPPPLLRLSDLSPLNEDDEGETILVGPVEGKNDKECMIYGCLVDNCVFKTTLEDVFETHCIERHPGTTWDGFCKACNEKVALQEEPLNMNDALRHLAKVHSKHEKDDSFEEKETPRISLRVRRLSGDTLSKSAEASCMEISDEKPVSETSEFPFKILSVTSDTSEEQHNFPFQISCVTTLTPEQEQELEKSVTIENQTEQITSTINTTVTTNAQSQSSVAILGSLAGTKLNVLIPIVQTSIANSILPKSNINRTPIISQNLDTKKRVTLREIPIPPEALKNRKWEYAERCMMPLHKLKHLYKCPEFNCSFTTSNPKKFMDHLVKHPEIIKIQETGIPCLYCNFKTTLEQYTLHIDVRHGKCQYGCTFCFYRAICQSYVQLHMEEMHPGRTGFVYKVAAITRNAKPAMSFPTLKQLIPVIECAHCKYVTLFMDEYFNHCKDKHVLAQLKCFKCKKTYRSFQPLVHHLRIHNIWTYNCRYCPSGTSSTHELYKHLAVKHPTCPPEIIIRQFIPDYTGRTPDEYNYSGEEVYTRLSRIVTENPKWANTKLLRDLSEDDDESPPTTTSMLYVSPNVSAILPGFTTKTVSKTTNAVKSVMSSRPSTSTKPLPPAEDNSMAQLIKLDGNLEKKNDQGGVTLNSQQIFVPDFDNSKETPGETEKSTSLREEERDPLEISASDFENSQSELVATPNYFSEVDFDETMTDEKSQGLQGWQLFKCENCNLGFENSTQFRSHAIKCFENKGETQKPFRCAHCPKNFKTAPALVDHVRVHGTAKFTCSLCDYVCRSKTYVHNHMKTRHKMSNYIVNPVDATKRDMDKDDFIVRPRPVKVAESTANVTNESGNLSTDSKAALFLENKIIKTTFSPQEINLLPRQAVCSVELKCSECPYATKVKTNLVRHLQMHEREKEVPVNAPVNPVPCLDKNEKMFDKMINLAFASNTNAKTFSKSSEKSGLTKEEEEQLPAFVQLTKRYVCGANGCNYLCLEDAMLRHHLLALHAHETEYKCTHCNEKLTSEKGSINVDLVMKHYKLHDLHLYMCSECKFVHHLRHKVDRHLSEKHPLQEARVIVVRDMDSEPHEEDYPKSQMPSSYLEEIKETKPWRCGMCKYRCTTRNEIVAHAYNKHEMTSQYKCALCSYKTASKDSFDEHYSSRHPGQAIDIIDAFYKIDETVSVITKENSFDTTPLWQRDRPRVRHIRGILFDESGRVPKKSPFKITPVSSSLANSNLDEAIEAVATGTSIVLKNIEKASQKASKPTGGCEIIEIKDDSDEEASLNQSGTKTYHRVSEMPILSPIDPLDITSNNDDPLNIEITDYDRLNEVVPEFEDDSTGLSQENREGHRLYEIAEMDINKLIASDLMGTYGPYGKPLNKQYLCPLCAKFKTKNPKDITHHLYRELDYARYCCTICGRKAITFDFLQRHASTVHKTDSPATLIQGLSPNIQIENWVHAVLLVQRRIAAHGTTPKSQTQPEQSTSPSPSNSCTPNTVASSMALITPITVNARVSSTPSISATITSVVTTSAMQATVTQSTPTSSMVLLKDVTSEAISAVTTTPSVVPVAIIDSPVSSPSVPTTVETFATVTLSPSASTAAKSVTPTLTSLTRRAFDTANANIAMMAPSTSPTTTSPASPIKWHYCVHCSYKCKNAKDLKRHVKRHWAQKPFRCGICNFEGISKYEIIIHSKRKHKGLEPSLILIPTPTTPTIIPVINRKRKILSDSDESISKKVDLDTLDNVTPDIVDVKDNLVDASSATTFEDDRVDQLNSPDSEKNNSVYQCNYCPKTETRIVTLEEHWQKAHKSKLRPFRYKTNPSRTRINLRCGYCDWGANIQSLRLHHKDSHPELPFVIYRRKCDKCKAFFLKLSEYSEHPKNCPGLIVTPQAQNDSDNDALPTDDLLKVTAKEYVCIICYKYFGSQNALLKHSAAVHQTEKRKNEDKNAGNASKVIVLSGSGSESSDVDMSRASKLTARKSTSSKITARKSTAARPSMVLQDEEEEGYSYYGTKPKKLDLDKITTEVPFMGSTVETKIEKLAQIVNLFPKVLLTDCKLQDQV</sequence>
<dbReference type="GO" id="GO:0000981">
    <property type="term" value="F:DNA-binding transcription factor activity, RNA polymerase II-specific"/>
    <property type="evidence" value="ECO:0007669"/>
    <property type="project" value="TreeGrafter"/>
</dbReference>
<feature type="region of interest" description="Disordered" evidence="7">
    <location>
        <begin position="1079"/>
        <end position="1219"/>
    </location>
</feature>
<evidence type="ECO:0000256" key="3">
    <source>
        <dbReference type="ARBA" id="ARBA00022771"/>
    </source>
</evidence>
<feature type="domain" description="C2H2-type" evidence="8">
    <location>
        <begin position="4175"/>
        <end position="4203"/>
    </location>
</feature>
<feature type="compositionally biased region" description="Basic and acidic residues" evidence="7">
    <location>
        <begin position="917"/>
        <end position="928"/>
    </location>
</feature>
<dbReference type="SUPFAM" id="SSF57667">
    <property type="entry name" value="beta-beta-alpha zinc fingers"/>
    <property type="match status" value="2"/>
</dbReference>
<feature type="region of interest" description="Disordered" evidence="7">
    <location>
        <begin position="881"/>
        <end position="1052"/>
    </location>
</feature>
<dbReference type="GO" id="GO:0043565">
    <property type="term" value="F:sequence-specific DNA binding"/>
    <property type="evidence" value="ECO:0007669"/>
    <property type="project" value="TreeGrafter"/>
</dbReference>
<dbReference type="KEGG" id="apln:108740636"/>
<proteinExistence type="predicted"/>
<feature type="compositionally biased region" description="Basic residues" evidence="7">
    <location>
        <begin position="2045"/>
        <end position="2055"/>
    </location>
</feature>
<dbReference type="GeneID" id="108740636"/>
<feature type="compositionally biased region" description="Basic residues" evidence="7">
    <location>
        <begin position="1632"/>
        <end position="1641"/>
    </location>
</feature>
<feature type="region of interest" description="Disordered" evidence="7">
    <location>
        <begin position="2268"/>
        <end position="2300"/>
    </location>
</feature>
<dbReference type="InterPro" id="IPR048385">
    <property type="entry name" value="Med15_central"/>
</dbReference>
<dbReference type="RefSeq" id="XP_018330512.1">
    <property type="nucleotide sequence ID" value="XM_018475010.2"/>
</dbReference>
<evidence type="ECO:0000256" key="2">
    <source>
        <dbReference type="ARBA" id="ARBA00022737"/>
    </source>
</evidence>
<feature type="compositionally biased region" description="Basic and acidic residues" evidence="7">
    <location>
        <begin position="349"/>
        <end position="360"/>
    </location>
</feature>
<feature type="region of interest" description="Disordered" evidence="7">
    <location>
        <begin position="1938"/>
        <end position="2055"/>
    </location>
</feature>
<dbReference type="STRING" id="224129.A0A1W4XDK5"/>
<evidence type="ECO:0000256" key="4">
    <source>
        <dbReference type="ARBA" id="ARBA00022833"/>
    </source>
</evidence>
<feature type="compositionally biased region" description="Basic and acidic residues" evidence="7">
    <location>
        <begin position="1199"/>
        <end position="1218"/>
    </location>
</feature>
<feature type="region of interest" description="Disordered" evidence="7">
    <location>
        <begin position="1521"/>
        <end position="1554"/>
    </location>
</feature>
<feature type="compositionally biased region" description="Low complexity" evidence="7">
    <location>
        <begin position="935"/>
        <end position="946"/>
    </location>
</feature>
<keyword evidence="4" id="KW-0862">Zinc</keyword>
<accession>A0A1W4XDK5</accession>
<dbReference type="GO" id="GO:0008270">
    <property type="term" value="F:zinc ion binding"/>
    <property type="evidence" value="ECO:0007669"/>
    <property type="project" value="UniProtKB-KW"/>
</dbReference>
<protein>
    <submittedName>
        <fullName evidence="10 11">Uncharacterized protein LOC108740636</fullName>
    </submittedName>
</protein>
<feature type="compositionally biased region" description="Basic and acidic residues" evidence="7">
    <location>
        <begin position="985"/>
        <end position="996"/>
    </location>
</feature>
<feature type="compositionally biased region" description="Basic and acidic residues" evidence="7">
    <location>
        <begin position="2268"/>
        <end position="2281"/>
    </location>
</feature>
<feature type="compositionally biased region" description="Polar residues" evidence="7">
    <location>
        <begin position="186"/>
        <end position="196"/>
    </location>
</feature>
<evidence type="ECO:0000313" key="11">
    <source>
        <dbReference type="RefSeq" id="XP_018330513.1"/>
    </source>
</evidence>
<feature type="compositionally biased region" description="Basic and acidic residues" evidence="7">
    <location>
        <begin position="1938"/>
        <end position="1979"/>
    </location>
</feature>
<keyword evidence="6" id="KW-0175">Coiled coil</keyword>
<evidence type="ECO:0000313" key="13">
    <source>
        <dbReference type="RefSeq" id="XP_018330515.1"/>
    </source>
</evidence>
<feature type="compositionally biased region" description="Basic and acidic residues" evidence="7">
    <location>
        <begin position="368"/>
        <end position="555"/>
    </location>
</feature>
<feature type="compositionally biased region" description="Basic and acidic residues" evidence="7">
    <location>
        <begin position="1007"/>
        <end position="1052"/>
    </location>
</feature>
<feature type="compositionally biased region" description="Polar residues" evidence="7">
    <location>
        <begin position="958"/>
        <end position="984"/>
    </location>
</feature>
<feature type="compositionally biased region" description="Basic and acidic residues" evidence="7">
    <location>
        <begin position="2926"/>
        <end position="2948"/>
    </location>
</feature>
<keyword evidence="1" id="KW-0479">Metal-binding</keyword>
<name>A0A1W4XDK5_AGRPL</name>
<gene>
    <name evidence="10 11 12 13" type="primary">LOC108740636</name>
</gene>
<evidence type="ECO:0000313" key="10">
    <source>
        <dbReference type="RefSeq" id="XP_018330512.1"/>
    </source>
</evidence>
<dbReference type="PANTHER" id="PTHR24408">
    <property type="entry name" value="ZINC FINGER PROTEIN"/>
    <property type="match status" value="1"/>
</dbReference>
<reference evidence="10 11" key="1">
    <citation type="submission" date="2025-04" db="UniProtKB">
        <authorList>
            <consortium name="RefSeq"/>
        </authorList>
    </citation>
    <scope>IDENTIFICATION</scope>
    <source>
        <tissue evidence="10 11">Entire body</tissue>
    </source>
</reference>
<feature type="region of interest" description="Disordered" evidence="7">
    <location>
        <begin position="3736"/>
        <end position="3760"/>
    </location>
</feature>
<dbReference type="Gene3D" id="3.30.160.60">
    <property type="entry name" value="Classic Zinc Finger"/>
    <property type="match status" value="4"/>
</dbReference>
<feature type="compositionally biased region" description="Polar residues" evidence="7">
    <location>
        <begin position="881"/>
        <end position="895"/>
    </location>
</feature>
<feature type="compositionally biased region" description="Polar residues" evidence="7">
    <location>
        <begin position="4240"/>
        <end position="4251"/>
    </location>
</feature>
<feature type="region of interest" description="Disordered" evidence="7">
    <location>
        <begin position="1262"/>
        <end position="1304"/>
    </location>
</feature>
<feature type="compositionally biased region" description="Low complexity" evidence="7">
    <location>
        <begin position="320"/>
        <end position="334"/>
    </location>
</feature>
<feature type="domain" description="C2H2-type" evidence="8">
    <location>
        <begin position="3677"/>
        <end position="3705"/>
    </location>
</feature>
<feature type="compositionally biased region" description="Polar residues" evidence="7">
    <location>
        <begin position="1360"/>
        <end position="1374"/>
    </location>
</feature>
<feature type="domain" description="C2H2-type" evidence="8">
    <location>
        <begin position="2727"/>
        <end position="2749"/>
    </location>
</feature>
<feature type="region of interest" description="Disordered" evidence="7">
    <location>
        <begin position="2870"/>
        <end position="2890"/>
    </location>
</feature>
<evidence type="ECO:0000256" key="6">
    <source>
        <dbReference type="SAM" id="Coils"/>
    </source>
</evidence>
<organism evidence="9 11">
    <name type="scientific">Agrilus planipennis</name>
    <name type="common">Emerald ash borer</name>
    <name type="synonym">Agrilus marcopoli</name>
    <dbReference type="NCBI Taxonomy" id="224129"/>
    <lineage>
        <taxon>Eukaryota</taxon>
        <taxon>Metazoa</taxon>
        <taxon>Ecdysozoa</taxon>
        <taxon>Arthropoda</taxon>
        <taxon>Hexapoda</taxon>
        <taxon>Insecta</taxon>
        <taxon>Pterygota</taxon>
        <taxon>Neoptera</taxon>
        <taxon>Endopterygota</taxon>
        <taxon>Coleoptera</taxon>
        <taxon>Polyphaga</taxon>
        <taxon>Elateriformia</taxon>
        <taxon>Buprestoidea</taxon>
        <taxon>Buprestidae</taxon>
        <taxon>Agrilinae</taxon>
        <taxon>Agrilus</taxon>
    </lineage>
</organism>